<reference evidence="3 4" key="1">
    <citation type="submission" date="2019-06" db="EMBL/GenBank/DDBJ databases">
        <title>Sulfurimonas gotlandica sp. nov., a chemoautotrophic and psychrotolerant epsilonproteobacterium isolated from a pelagic redoxcline, and an emended description of the genus Sulfurimonas.</title>
        <authorList>
            <person name="Wang S."/>
            <person name="Jiang L."/>
            <person name="Shao Z."/>
        </authorList>
    </citation>
    <scope>NUCLEOTIDE SEQUENCE [LARGE SCALE GENOMIC DNA]</scope>
    <source>
        <strain evidence="3 4">S2-6</strain>
    </source>
</reference>
<feature type="chain" id="PRO_5032655553" description="Right-handed parallel beta-helix repeat-containing protein" evidence="2">
    <location>
        <begin position="26"/>
        <end position="716"/>
    </location>
</feature>
<evidence type="ECO:0000256" key="2">
    <source>
        <dbReference type="SAM" id="SignalP"/>
    </source>
</evidence>
<dbReference type="Gene3D" id="2.160.20.10">
    <property type="entry name" value="Single-stranded right-handed beta-helix, Pectin lyase-like"/>
    <property type="match status" value="2"/>
</dbReference>
<feature type="compositionally biased region" description="Low complexity" evidence="1">
    <location>
        <begin position="30"/>
        <end position="54"/>
    </location>
</feature>
<dbReference type="PROSITE" id="PS51257">
    <property type="entry name" value="PROKAR_LIPOPROTEIN"/>
    <property type="match status" value="1"/>
</dbReference>
<dbReference type="EMBL" id="CP041235">
    <property type="protein sequence ID" value="QOP44108.1"/>
    <property type="molecule type" value="Genomic_DNA"/>
</dbReference>
<evidence type="ECO:0000313" key="3">
    <source>
        <dbReference type="EMBL" id="QOP44108.1"/>
    </source>
</evidence>
<dbReference type="SMART" id="SM00710">
    <property type="entry name" value="PbH1"/>
    <property type="match status" value="4"/>
</dbReference>
<organism evidence="3 4">
    <name type="scientific">Sulfurimonas sediminis</name>
    <dbReference type="NCBI Taxonomy" id="2590020"/>
    <lineage>
        <taxon>Bacteria</taxon>
        <taxon>Pseudomonadati</taxon>
        <taxon>Campylobacterota</taxon>
        <taxon>Epsilonproteobacteria</taxon>
        <taxon>Campylobacterales</taxon>
        <taxon>Sulfurimonadaceae</taxon>
        <taxon>Sulfurimonas</taxon>
    </lineage>
</organism>
<evidence type="ECO:0000313" key="4">
    <source>
        <dbReference type="Proteomes" id="UP000593719"/>
    </source>
</evidence>
<sequence length="716" mass="74407">MNKFKLITLSLVTATAIGFSGCGGGGGGTTDTTTPTPDTTTPAPDTTIPDANTTTPNTATVTKMDLSGDITADMTLTADKVWRLNGLVTVTNGATLTIEPGTVIIGKSGTGAATSYMIIDKGAKIIADGTFDKPIVFMSETAYDGGADEWGQWGGLTLIGKAGNSQVQPYEVNPAFTADSTDLADNSGVLRNVKILNSGITMEVDKEVNGLSMVGVGSGTVVENITVNKSDDDCIEIWGGTVNLTNVDVSECSDDHFDIDDGYSGTVTNLTIHQTTGNSGIEMSGNTVATFDNFDIYVASSAANTAKEGAIYFKKDGIGGHFKNGTVMYDINSTYAAIYSVGTADIANTSFTNVSLIGSNPLKFNGDPAGNSATDLQTVFTSDTTNKLNATVAKTDLSGDITADMTLTADKVWRLNGLVTVTNGATLTIEPGTVIIGKSGTGAATSYMIIDKGAKIIADGTFDKPIVFMSETAYDGGADEWGQWGGLTLIGKAGNSQVQPYEVNPAFTADSTDLADNSGVLRNVKILNSGITMEVDKEVNGLSMVGVGSGTVVENITVNKSDDDCIEIWGGTVNLTNVDVSECSDDHFDIDDGYSGTVTNLTIHQTTGNSGIEMSGNTVATFDNFDIYVASSAANTAKEGAIYFKKDGIGGHFKNGTVMYDINSTYAAIYSVGTADIANTSFENVSLIGSNPLKFNGDSATDLQAVFENGAGNKLN</sequence>
<dbReference type="InterPro" id="IPR011050">
    <property type="entry name" value="Pectin_lyase_fold/virulence"/>
</dbReference>
<proteinExistence type="predicted"/>
<protein>
    <recommendedName>
        <fullName evidence="5">Right-handed parallel beta-helix repeat-containing protein</fullName>
    </recommendedName>
</protein>
<dbReference type="RefSeq" id="WP_193150275.1">
    <property type="nucleotide sequence ID" value="NZ_CP041235.1"/>
</dbReference>
<dbReference type="SUPFAM" id="SSF51126">
    <property type="entry name" value="Pectin lyase-like"/>
    <property type="match status" value="2"/>
</dbReference>
<feature type="signal peptide" evidence="2">
    <location>
        <begin position="1"/>
        <end position="25"/>
    </location>
</feature>
<name>A0A7M1B5S7_9BACT</name>
<accession>A0A7M1B5S7</accession>
<dbReference type="InterPro" id="IPR006626">
    <property type="entry name" value="PbH1"/>
</dbReference>
<dbReference type="InterPro" id="IPR012334">
    <property type="entry name" value="Pectin_lyas_fold"/>
</dbReference>
<dbReference type="AlphaFoldDB" id="A0A7M1B5S7"/>
<dbReference type="KEGG" id="ssei:FJR45_09200"/>
<feature type="region of interest" description="Disordered" evidence="1">
    <location>
        <begin position="23"/>
        <end position="54"/>
    </location>
</feature>
<keyword evidence="2" id="KW-0732">Signal</keyword>
<dbReference type="PANTHER" id="PTHR41339">
    <property type="entry name" value="LIPL48"/>
    <property type="match status" value="1"/>
</dbReference>
<evidence type="ECO:0008006" key="5">
    <source>
        <dbReference type="Google" id="ProtNLM"/>
    </source>
</evidence>
<evidence type="ECO:0000256" key="1">
    <source>
        <dbReference type="SAM" id="MobiDB-lite"/>
    </source>
</evidence>
<dbReference type="Proteomes" id="UP000593719">
    <property type="component" value="Chromosome"/>
</dbReference>
<gene>
    <name evidence="3" type="ORF">FJR45_09200</name>
</gene>
<keyword evidence="4" id="KW-1185">Reference proteome</keyword>
<dbReference type="PANTHER" id="PTHR41339:SF1">
    <property type="entry name" value="SECRETED PROTEIN"/>
    <property type="match status" value="1"/>
</dbReference>